<name>A0A6L2LRF8_TANCI</name>
<gene>
    <name evidence="1" type="ORF">Tci_036344</name>
</gene>
<dbReference type="PANTHER" id="PTHR45786">
    <property type="entry name" value="DNA BINDING PROTEIN-LIKE"/>
    <property type="match status" value="1"/>
</dbReference>
<comment type="caution">
    <text evidence="1">The sequence shown here is derived from an EMBL/GenBank/DDBJ whole genome shotgun (WGS) entry which is preliminary data.</text>
</comment>
<accession>A0A6L2LRF8</accession>
<dbReference type="PANTHER" id="PTHR45786:SF74">
    <property type="entry name" value="ATP-DEPENDENT DNA HELICASE"/>
    <property type="match status" value="1"/>
</dbReference>
<organism evidence="1">
    <name type="scientific">Tanacetum cinerariifolium</name>
    <name type="common">Dalmatian daisy</name>
    <name type="synonym">Chrysanthemum cinerariifolium</name>
    <dbReference type="NCBI Taxonomy" id="118510"/>
    <lineage>
        <taxon>Eukaryota</taxon>
        <taxon>Viridiplantae</taxon>
        <taxon>Streptophyta</taxon>
        <taxon>Embryophyta</taxon>
        <taxon>Tracheophyta</taxon>
        <taxon>Spermatophyta</taxon>
        <taxon>Magnoliopsida</taxon>
        <taxon>eudicotyledons</taxon>
        <taxon>Gunneridae</taxon>
        <taxon>Pentapetalae</taxon>
        <taxon>asterids</taxon>
        <taxon>campanulids</taxon>
        <taxon>Asterales</taxon>
        <taxon>Asteraceae</taxon>
        <taxon>Asteroideae</taxon>
        <taxon>Anthemideae</taxon>
        <taxon>Anthemidinae</taxon>
        <taxon>Tanacetum</taxon>
    </lineage>
</organism>
<sequence length="224" mass="25222">MLWKLMKTLLQVKTQMNIQGEGTSSTIQNNPSRNYNVNANIEDQVINKGNSVVIKEDTLVLDSDTDDENGYIDRISGISKDTNDGFSLCCGRGKVRLPVALKDPPPLLRGLMNEEHPKSKTFMENIRRYNSMFSFTSFGGNVDNSVNTGRGPFCFRIQEKNTHSIGDLLPKPGDTPKFYQLYIYDPANEIENHTGVVSNYNVNLIVSVPEMADHHLRITKWTGH</sequence>
<dbReference type="EMBL" id="BKCJ010005007">
    <property type="protein sequence ID" value="GEU64366.1"/>
    <property type="molecule type" value="Genomic_DNA"/>
</dbReference>
<protein>
    <recommendedName>
        <fullName evidence="2">Helitron helicase-like domain-containing protein</fullName>
    </recommendedName>
</protein>
<evidence type="ECO:0000313" key="1">
    <source>
        <dbReference type="EMBL" id="GEU64366.1"/>
    </source>
</evidence>
<reference evidence="1" key="1">
    <citation type="journal article" date="2019" name="Sci. Rep.">
        <title>Draft genome of Tanacetum cinerariifolium, the natural source of mosquito coil.</title>
        <authorList>
            <person name="Yamashiro T."/>
            <person name="Shiraishi A."/>
            <person name="Satake H."/>
            <person name="Nakayama K."/>
        </authorList>
    </citation>
    <scope>NUCLEOTIDE SEQUENCE</scope>
</reference>
<dbReference type="AlphaFoldDB" id="A0A6L2LRF8"/>
<proteinExistence type="predicted"/>
<evidence type="ECO:0008006" key="2">
    <source>
        <dbReference type="Google" id="ProtNLM"/>
    </source>
</evidence>